<proteinExistence type="predicted"/>
<keyword evidence="5" id="KW-1185">Reference proteome</keyword>
<evidence type="ECO:0000256" key="3">
    <source>
        <dbReference type="ARBA" id="ARBA00022691"/>
    </source>
</evidence>
<keyword evidence="2 4" id="KW-0808">Transferase</keyword>
<accession>A0ABU5CA20</accession>
<dbReference type="Pfam" id="PF01209">
    <property type="entry name" value="Ubie_methyltran"/>
    <property type="match status" value="1"/>
</dbReference>
<keyword evidence="3" id="KW-0949">S-adenosyl-L-methionine</keyword>
<dbReference type="EC" id="2.1.1.-" evidence="4"/>
<name>A0ABU5CA20_9BACI</name>
<sequence length="153" mass="17536">MSIDITQNNAENLPLSDNTIDIILAESIIAFTDAEQTIKEFRRVLKPGGRMLAIEVSKLGLLQPEEEKMICDFYGFTSLRTSYEWHSLLTAGGFSEIDMRESSIAFIQLDPEDAPDFRIDNDIETECFDMLGEHEHLTKAYQDELSYQVFRCK</sequence>
<evidence type="ECO:0000313" key="5">
    <source>
        <dbReference type="Proteomes" id="UP001281447"/>
    </source>
</evidence>
<dbReference type="SUPFAM" id="SSF53335">
    <property type="entry name" value="S-adenosyl-L-methionine-dependent methyltransferases"/>
    <property type="match status" value="1"/>
</dbReference>
<evidence type="ECO:0000313" key="4">
    <source>
        <dbReference type="EMBL" id="MDY0396173.1"/>
    </source>
</evidence>
<reference evidence="4 5" key="1">
    <citation type="submission" date="2023-10" db="EMBL/GenBank/DDBJ databases">
        <title>Virgibacillus halophilus 5B73C genome.</title>
        <authorList>
            <person name="Miliotis G."/>
            <person name="Sengupta P."/>
            <person name="Hameed A."/>
            <person name="Chuvochina M."/>
            <person name="Mcdonagh F."/>
            <person name="Simpson A.C."/>
            <person name="Singh N.K."/>
            <person name="Rekha P.D."/>
            <person name="Raman K."/>
            <person name="Hugenholtz P."/>
            <person name="Venkateswaran K."/>
        </authorList>
    </citation>
    <scope>NUCLEOTIDE SEQUENCE [LARGE SCALE GENOMIC DNA]</scope>
    <source>
        <strain evidence="4 5">5B73C</strain>
    </source>
</reference>
<dbReference type="EMBL" id="JAWDIP010000004">
    <property type="protein sequence ID" value="MDY0396173.1"/>
    <property type="molecule type" value="Genomic_DNA"/>
</dbReference>
<dbReference type="InterPro" id="IPR023576">
    <property type="entry name" value="UbiE/COQ5_MeTrFase_CS"/>
</dbReference>
<protein>
    <submittedName>
        <fullName evidence="4">Class I SAM-dependent methyltransferase</fullName>
        <ecNumber evidence="4">2.1.1.-</ecNumber>
    </submittedName>
</protein>
<dbReference type="InterPro" id="IPR029063">
    <property type="entry name" value="SAM-dependent_MTases_sf"/>
</dbReference>
<keyword evidence="1 4" id="KW-0489">Methyltransferase</keyword>
<dbReference type="Proteomes" id="UP001281447">
    <property type="component" value="Unassembled WGS sequence"/>
</dbReference>
<gene>
    <name evidence="4" type="ORF">RWE15_19730</name>
</gene>
<comment type="caution">
    <text evidence="4">The sequence shown here is derived from an EMBL/GenBank/DDBJ whole genome shotgun (WGS) entry which is preliminary data.</text>
</comment>
<dbReference type="GO" id="GO:0032259">
    <property type="term" value="P:methylation"/>
    <property type="evidence" value="ECO:0007669"/>
    <property type="project" value="UniProtKB-KW"/>
</dbReference>
<evidence type="ECO:0000256" key="1">
    <source>
        <dbReference type="ARBA" id="ARBA00022603"/>
    </source>
</evidence>
<evidence type="ECO:0000256" key="2">
    <source>
        <dbReference type="ARBA" id="ARBA00022679"/>
    </source>
</evidence>
<dbReference type="Gene3D" id="3.40.50.150">
    <property type="entry name" value="Vaccinia Virus protein VP39"/>
    <property type="match status" value="1"/>
</dbReference>
<organism evidence="4 5">
    <name type="scientific">Tigheibacillus halophilus</name>
    <dbReference type="NCBI Taxonomy" id="361280"/>
    <lineage>
        <taxon>Bacteria</taxon>
        <taxon>Bacillati</taxon>
        <taxon>Bacillota</taxon>
        <taxon>Bacilli</taxon>
        <taxon>Bacillales</taxon>
        <taxon>Bacillaceae</taxon>
        <taxon>Tigheibacillus</taxon>
    </lineage>
</organism>
<dbReference type="PROSITE" id="PS01184">
    <property type="entry name" value="UBIE_2"/>
    <property type="match status" value="1"/>
</dbReference>
<dbReference type="GO" id="GO:0008168">
    <property type="term" value="F:methyltransferase activity"/>
    <property type="evidence" value="ECO:0007669"/>
    <property type="project" value="UniProtKB-KW"/>
</dbReference>